<dbReference type="SUPFAM" id="SSF54211">
    <property type="entry name" value="Ribosomal protein S5 domain 2-like"/>
    <property type="match status" value="1"/>
</dbReference>
<dbReference type="Pfam" id="PF08544">
    <property type="entry name" value="GHMP_kinases_C"/>
    <property type="match status" value="1"/>
</dbReference>
<evidence type="ECO:0000313" key="7">
    <source>
        <dbReference type="EMBL" id="MBB6054630.1"/>
    </source>
</evidence>
<name>A0A841GIC4_9GAMM</name>
<dbReference type="InterPro" id="IPR013750">
    <property type="entry name" value="GHMP_kinase_C_dom"/>
</dbReference>
<dbReference type="PANTHER" id="PTHR43527:SF1">
    <property type="entry name" value="L-THREONINE KINASE"/>
    <property type="match status" value="1"/>
</dbReference>
<keyword evidence="1 7" id="KW-0808">Transferase</keyword>
<dbReference type="RefSeq" id="WP_188025449.1">
    <property type="nucleotide sequence ID" value="NZ_JACHGR010000002.1"/>
</dbReference>
<evidence type="ECO:0000313" key="8">
    <source>
        <dbReference type="Proteomes" id="UP000585721"/>
    </source>
</evidence>
<keyword evidence="4" id="KW-0067">ATP-binding</keyword>
<dbReference type="PANTHER" id="PTHR43527">
    <property type="entry name" value="4-DIPHOSPHOCYTIDYL-2-C-METHYL-D-ERYTHRITOL KINASE, CHLOROPLASTIC"/>
    <property type="match status" value="1"/>
</dbReference>
<keyword evidence="8" id="KW-1185">Reference proteome</keyword>
<organism evidence="7 8">
    <name type="scientific">Tolumonas osonensis</name>
    <dbReference type="NCBI Taxonomy" id="675874"/>
    <lineage>
        <taxon>Bacteria</taxon>
        <taxon>Pseudomonadati</taxon>
        <taxon>Pseudomonadota</taxon>
        <taxon>Gammaproteobacteria</taxon>
        <taxon>Aeromonadales</taxon>
        <taxon>Aeromonadaceae</taxon>
        <taxon>Tolumonas</taxon>
    </lineage>
</organism>
<dbReference type="GO" id="GO:0005524">
    <property type="term" value="F:ATP binding"/>
    <property type="evidence" value="ECO:0007669"/>
    <property type="project" value="UniProtKB-KW"/>
</dbReference>
<proteinExistence type="predicted"/>
<dbReference type="InterPro" id="IPR014721">
    <property type="entry name" value="Ribsml_uS5_D2-typ_fold_subgr"/>
</dbReference>
<evidence type="ECO:0000256" key="3">
    <source>
        <dbReference type="ARBA" id="ARBA00022777"/>
    </source>
</evidence>
<dbReference type="AlphaFoldDB" id="A0A841GIC4"/>
<dbReference type="Pfam" id="PF00288">
    <property type="entry name" value="GHMP_kinases_N"/>
    <property type="match status" value="1"/>
</dbReference>
<evidence type="ECO:0000259" key="6">
    <source>
        <dbReference type="Pfam" id="PF08544"/>
    </source>
</evidence>
<dbReference type="Proteomes" id="UP000585721">
    <property type="component" value="Unassembled WGS sequence"/>
</dbReference>
<dbReference type="InterPro" id="IPR012363">
    <property type="entry name" value="PduX"/>
</dbReference>
<dbReference type="EMBL" id="JACHGR010000002">
    <property type="protein sequence ID" value="MBB6054630.1"/>
    <property type="molecule type" value="Genomic_DNA"/>
</dbReference>
<keyword evidence="3 7" id="KW-0418">Kinase</keyword>
<protein>
    <submittedName>
        <fullName evidence="7">L-threonine kinase</fullName>
        <ecNumber evidence="7">2.7.1.177</ecNumber>
    </submittedName>
</protein>
<sequence>MAEARCPASCGELIQGWVLGSEKLISCPINWFSTVEVCDGAPDARERPRMRDMLKRVLRHFDLPEELHQMLRIRFDSTIPVAKGMASSTADIAATAVATARHLNQRLTEQEIADICLQIEPTDSTIFSDLTLFDHNTGQTQIGHNWSPELNILILESEQQLITADYHRLDRRHALLANAGKLEQSWIYFQEAARNNDIYKLGQAATLSAEASQNILPKPAFDKLLKLIETHDLYGLNVAHSGTVVGLFFNENRHDIERISREINEMGLNKLYPYRHCSHMITGGVR</sequence>
<dbReference type="EC" id="2.7.1.177" evidence="7"/>
<dbReference type="InterPro" id="IPR020568">
    <property type="entry name" value="Ribosomal_Su5_D2-typ_SF"/>
</dbReference>
<dbReference type="InterPro" id="IPR006204">
    <property type="entry name" value="GHMP_kinase_N_dom"/>
</dbReference>
<feature type="domain" description="GHMP kinase N-terminal" evidence="5">
    <location>
        <begin position="55"/>
        <end position="121"/>
    </location>
</feature>
<evidence type="ECO:0000256" key="1">
    <source>
        <dbReference type="ARBA" id="ARBA00022679"/>
    </source>
</evidence>
<evidence type="ECO:0000256" key="2">
    <source>
        <dbReference type="ARBA" id="ARBA00022741"/>
    </source>
</evidence>
<dbReference type="GO" id="GO:0016301">
    <property type="term" value="F:kinase activity"/>
    <property type="evidence" value="ECO:0007669"/>
    <property type="project" value="UniProtKB-KW"/>
</dbReference>
<accession>A0A841GIC4</accession>
<dbReference type="PIRSF" id="PIRSF033887">
    <property type="entry name" value="PduX"/>
    <property type="match status" value="1"/>
</dbReference>
<gene>
    <name evidence="7" type="ORF">HNR75_000502</name>
</gene>
<dbReference type="Gene3D" id="3.30.230.10">
    <property type="match status" value="1"/>
</dbReference>
<reference evidence="7 8" key="1">
    <citation type="submission" date="2020-08" db="EMBL/GenBank/DDBJ databases">
        <title>Genomic Encyclopedia of Type Strains, Phase IV (KMG-IV): sequencing the most valuable type-strain genomes for metagenomic binning, comparative biology and taxonomic classification.</title>
        <authorList>
            <person name="Goeker M."/>
        </authorList>
    </citation>
    <scope>NUCLEOTIDE SEQUENCE [LARGE SCALE GENOMIC DNA]</scope>
    <source>
        <strain evidence="7 8">DSM 22975</strain>
    </source>
</reference>
<comment type="caution">
    <text evidence="7">The sequence shown here is derived from an EMBL/GenBank/DDBJ whole genome shotgun (WGS) entry which is preliminary data.</text>
</comment>
<evidence type="ECO:0000259" key="5">
    <source>
        <dbReference type="Pfam" id="PF00288"/>
    </source>
</evidence>
<keyword evidence="2" id="KW-0547">Nucleotide-binding</keyword>
<feature type="domain" description="GHMP kinase C-terminal" evidence="6">
    <location>
        <begin position="190"/>
        <end position="267"/>
    </location>
</feature>
<evidence type="ECO:0000256" key="4">
    <source>
        <dbReference type="ARBA" id="ARBA00022840"/>
    </source>
</evidence>